<dbReference type="AlphaFoldDB" id="A0A2P5B0E4"/>
<evidence type="ECO:0000313" key="3">
    <source>
        <dbReference type="Proteomes" id="UP000237105"/>
    </source>
</evidence>
<name>A0A2P5B0E4_PARAD</name>
<gene>
    <name evidence="2" type="ORF">PanWU01x14_283420</name>
</gene>
<comment type="caution">
    <text evidence="2">The sequence shown here is derived from an EMBL/GenBank/DDBJ whole genome shotgun (WGS) entry which is preliminary data.</text>
</comment>
<proteinExistence type="predicted"/>
<protein>
    <submittedName>
        <fullName evidence="2">Uncharacterized protein</fullName>
    </submittedName>
</protein>
<dbReference type="Proteomes" id="UP000237105">
    <property type="component" value="Unassembled WGS sequence"/>
</dbReference>
<feature type="region of interest" description="Disordered" evidence="1">
    <location>
        <begin position="24"/>
        <end position="70"/>
    </location>
</feature>
<accession>A0A2P5B0E4</accession>
<sequence length="88" mass="9634">RVTQGNGWQQLEYCGCSGAFKEEKQKIPRKSVGERREAPEAGDEDVDRNRHGGEGSLLEKGVEGIGSGGAESFGVELRVLAEFQGRRR</sequence>
<organism evidence="2 3">
    <name type="scientific">Parasponia andersonii</name>
    <name type="common">Sponia andersonii</name>
    <dbReference type="NCBI Taxonomy" id="3476"/>
    <lineage>
        <taxon>Eukaryota</taxon>
        <taxon>Viridiplantae</taxon>
        <taxon>Streptophyta</taxon>
        <taxon>Embryophyta</taxon>
        <taxon>Tracheophyta</taxon>
        <taxon>Spermatophyta</taxon>
        <taxon>Magnoliopsida</taxon>
        <taxon>eudicotyledons</taxon>
        <taxon>Gunneridae</taxon>
        <taxon>Pentapetalae</taxon>
        <taxon>rosids</taxon>
        <taxon>fabids</taxon>
        <taxon>Rosales</taxon>
        <taxon>Cannabaceae</taxon>
        <taxon>Parasponia</taxon>
    </lineage>
</organism>
<evidence type="ECO:0000256" key="1">
    <source>
        <dbReference type="SAM" id="MobiDB-lite"/>
    </source>
</evidence>
<feature type="compositionally biased region" description="Basic and acidic residues" evidence="1">
    <location>
        <begin position="24"/>
        <end position="39"/>
    </location>
</feature>
<keyword evidence="3" id="KW-1185">Reference proteome</keyword>
<evidence type="ECO:0000313" key="2">
    <source>
        <dbReference type="EMBL" id="PON42226.1"/>
    </source>
</evidence>
<reference evidence="3" key="1">
    <citation type="submission" date="2016-06" db="EMBL/GenBank/DDBJ databases">
        <title>Parallel loss of symbiosis genes in relatives of nitrogen-fixing non-legume Parasponia.</title>
        <authorList>
            <person name="Van Velzen R."/>
            <person name="Holmer R."/>
            <person name="Bu F."/>
            <person name="Rutten L."/>
            <person name="Van Zeijl A."/>
            <person name="Liu W."/>
            <person name="Santuari L."/>
            <person name="Cao Q."/>
            <person name="Sharma T."/>
            <person name="Shen D."/>
            <person name="Roswanjaya Y."/>
            <person name="Wardhani T."/>
            <person name="Kalhor M.S."/>
            <person name="Jansen J."/>
            <person name="Van den Hoogen J."/>
            <person name="Gungor B."/>
            <person name="Hartog M."/>
            <person name="Hontelez J."/>
            <person name="Verver J."/>
            <person name="Yang W.-C."/>
            <person name="Schijlen E."/>
            <person name="Repin R."/>
            <person name="Schilthuizen M."/>
            <person name="Schranz E."/>
            <person name="Heidstra R."/>
            <person name="Miyata K."/>
            <person name="Fedorova E."/>
            <person name="Kohlen W."/>
            <person name="Bisseling T."/>
            <person name="Smit S."/>
            <person name="Geurts R."/>
        </authorList>
    </citation>
    <scope>NUCLEOTIDE SEQUENCE [LARGE SCALE GENOMIC DNA]</scope>
    <source>
        <strain evidence="3">cv. WU1-14</strain>
    </source>
</reference>
<dbReference type="EMBL" id="JXTB01000396">
    <property type="protein sequence ID" value="PON42226.1"/>
    <property type="molecule type" value="Genomic_DNA"/>
</dbReference>
<dbReference type="OrthoDB" id="10359166at2759"/>
<feature type="non-terminal residue" evidence="2">
    <location>
        <position position="1"/>
    </location>
</feature>